<dbReference type="AlphaFoldDB" id="A0A814ZI78"/>
<name>A0A814ZI78_9BILA</name>
<evidence type="ECO:0000313" key="2">
    <source>
        <dbReference type="Proteomes" id="UP000663882"/>
    </source>
</evidence>
<dbReference type="EMBL" id="CAJNOO010002188">
    <property type="protein sequence ID" value="CAF1244171.1"/>
    <property type="molecule type" value="Genomic_DNA"/>
</dbReference>
<evidence type="ECO:0000313" key="1">
    <source>
        <dbReference type="EMBL" id="CAF1244171.1"/>
    </source>
</evidence>
<dbReference type="OrthoDB" id="9984239at2759"/>
<sequence length="104" mass="12164">MIEVKFNEEKYGSTQIQSSNITNDIDKLSTNIILPQKDVKWGLFTLQSSGHFILLEWLLFYYGEQIQSTFNQLDFIDSENLPIGLITLMKTTKIDWNNEVKEEE</sequence>
<gene>
    <name evidence="1" type="ORF">RFH988_LOCUS26827</name>
</gene>
<dbReference type="PANTHER" id="PTHR37015">
    <property type="entry name" value="REVERSE TRANSCRIPTASE DOMAIN-CONTAINING PROTEIN"/>
    <property type="match status" value="1"/>
</dbReference>
<reference evidence="1" key="1">
    <citation type="submission" date="2021-02" db="EMBL/GenBank/DDBJ databases">
        <authorList>
            <person name="Nowell W R."/>
        </authorList>
    </citation>
    <scope>NUCLEOTIDE SEQUENCE</scope>
</reference>
<proteinExistence type="predicted"/>
<organism evidence="1 2">
    <name type="scientific">Rotaria sordida</name>
    <dbReference type="NCBI Taxonomy" id="392033"/>
    <lineage>
        <taxon>Eukaryota</taxon>
        <taxon>Metazoa</taxon>
        <taxon>Spiralia</taxon>
        <taxon>Gnathifera</taxon>
        <taxon>Rotifera</taxon>
        <taxon>Eurotatoria</taxon>
        <taxon>Bdelloidea</taxon>
        <taxon>Philodinida</taxon>
        <taxon>Philodinidae</taxon>
        <taxon>Rotaria</taxon>
    </lineage>
</organism>
<dbReference type="Proteomes" id="UP000663882">
    <property type="component" value="Unassembled WGS sequence"/>
</dbReference>
<protein>
    <submittedName>
        <fullName evidence="1">Uncharacterized protein</fullName>
    </submittedName>
</protein>
<comment type="caution">
    <text evidence="1">The sequence shown here is derived from an EMBL/GenBank/DDBJ whole genome shotgun (WGS) entry which is preliminary data.</text>
</comment>
<accession>A0A814ZI78</accession>
<dbReference type="PANTHER" id="PTHR37015:SF2">
    <property type="entry name" value="REVERSE TRANSCRIPTASE DOMAIN-CONTAINING PROTEIN"/>
    <property type="match status" value="1"/>
</dbReference>